<feature type="transmembrane region" description="Helical" evidence="1">
    <location>
        <begin position="288"/>
        <end position="307"/>
    </location>
</feature>
<feature type="transmembrane region" description="Helical" evidence="1">
    <location>
        <begin position="176"/>
        <end position="198"/>
    </location>
</feature>
<feature type="transmembrane region" description="Helical" evidence="1">
    <location>
        <begin position="256"/>
        <end position="276"/>
    </location>
</feature>
<feature type="transmembrane region" description="Helical" evidence="1">
    <location>
        <begin position="110"/>
        <end position="140"/>
    </location>
</feature>
<evidence type="ECO:0008006" key="4">
    <source>
        <dbReference type="Google" id="ProtNLM"/>
    </source>
</evidence>
<feature type="transmembrane region" description="Helical" evidence="1">
    <location>
        <begin position="146"/>
        <end position="164"/>
    </location>
</feature>
<organism evidence="2 3">
    <name type="scientific">Leucobacter rhizosphaerae</name>
    <dbReference type="NCBI Taxonomy" id="2932245"/>
    <lineage>
        <taxon>Bacteria</taxon>
        <taxon>Bacillati</taxon>
        <taxon>Actinomycetota</taxon>
        <taxon>Actinomycetes</taxon>
        <taxon>Micrococcales</taxon>
        <taxon>Microbacteriaceae</taxon>
        <taxon>Leucobacter</taxon>
    </lineage>
</organism>
<dbReference type="RefSeq" id="WP_244687478.1">
    <property type="nucleotide sequence ID" value="NZ_CP095043.1"/>
</dbReference>
<feature type="transmembrane region" description="Helical" evidence="1">
    <location>
        <begin position="314"/>
        <end position="334"/>
    </location>
</feature>
<reference evidence="2 3" key="1">
    <citation type="submission" date="2022-04" db="EMBL/GenBank/DDBJ databases">
        <title>Leucobacter sp. isolated from rhizosphere of onion.</title>
        <authorList>
            <person name="Won M."/>
            <person name="Lee C.-M."/>
            <person name="Woen H.-Y."/>
            <person name="Kwon S.-W."/>
        </authorList>
    </citation>
    <scope>NUCLEOTIDE SEQUENCE [LARGE SCALE GENOMIC DNA]</scope>
    <source>
        <strain evidence="2 3">H25R-14</strain>
    </source>
</reference>
<feature type="transmembrane region" description="Helical" evidence="1">
    <location>
        <begin position="41"/>
        <end position="64"/>
    </location>
</feature>
<evidence type="ECO:0000313" key="2">
    <source>
        <dbReference type="EMBL" id="UOQ61210.1"/>
    </source>
</evidence>
<proteinExistence type="predicted"/>
<sequence length="383" mass="39508">MSPQRSRLHRAVDGLFALLYPGAESRSDTPASAREVRAMTAALVAAVVAAVVGLIVFRGAVPIWGPVSPGSLGLGLSAIAATLAAAVEHTRFPLPAIPGWSRGAVRVQRVVNVLAIALVHGGIALLFVGVTIAVLVRGFVGLEVDVFTSTVIVTLLSAAAAYAATLSAGDVRATRLSTLFAIFTTGGIVVAMLTTADAEWWKLHFSELGVGSGLSGTVFNATLIVGGLLLASLATLVAPTLRAWAASAPPSRTRNVGLVGWAFVIIGVCLAGVGIVPVNVSLIMHNTFATGMAVVFGALLIGLRWLLDGFTRTFLLFSDIALITIAVSAVLFWPVQYYNLAAFELVAAGIIFVWLVIFLRHIDAAAPAGGRASDAAAPTSIPG</sequence>
<keyword evidence="1" id="KW-0472">Membrane</keyword>
<dbReference type="Proteomes" id="UP000831775">
    <property type="component" value="Chromosome"/>
</dbReference>
<evidence type="ECO:0000256" key="1">
    <source>
        <dbReference type="SAM" id="Phobius"/>
    </source>
</evidence>
<protein>
    <recommendedName>
        <fullName evidence="4">DUF998 domain-containing protein</fullName>
    </recommendedName>
</protein>
<keyword evidence="3" id="KW-1185">Reference proteome</keyword>
<name>A0ABY4FY55_9MICO</name>
<feature type="transmembrane region" description="Helical" evidence="1">
    <location>
        <begin position="218"/>
        <end position="244"/>
    </location>
</feature>
<feature type="transmembrane region" description="Helical" evidence="1">
    <location>
        <begin position="70"/>
        <end position="89"/>
    </location>
</feature>
<evidence type="ECO:0000313" key="3">
    <source>
        <dbReference type="Proteomes" id="UP000831775"/>
    </source>
</evidence>
<gene>
    <name evidence="2" type="ORF">MUN76_04380</name>
</gene>
<feature type="transmembrane region" description="Helical" evidence="1">
    <location>
        <begin position="340"/>
        <end position="359"/>
    </location>
</feature>
<accession>A0ABY4FY55</accession>
<dbReference type="EMBL" id="CP095043">
    <property type="protein sequence ID" value="UOQ61210.1"/>
    <property type="molecule type" value="Genomic_DNA"/>
</dbReference>
<keyword evidence="1" id="KW-1133">Transmembrane helix</keyword>
<keyword evidence="1" id="KW-0812">Transmembrane</keyword>